<dbReference type="PANTHER" id="PTHR42834">
    <property type="entry name" value="ENDONUCLEASE/EXONUCLEASE/PHOSPHATASE FAMILY PROTEIN (AFU_ORTHOLOGUE AFUA_3G09210)"/>
    <property type="match status" value="1"/>
</dbReference>
<dbReference type="SUPFAM" id="SSF56219">
    <property type="entry name" value="DNase I-like"/>
    <property type="match status" value="1"/>
</dbReference>
<dbReference type="InterPro" id="IPR036691">
    <property type="entry name" value="Endo/exonu/phosph_ase_sf"/>
</dbReference>
<comment type="caution">
    <text evidence="3">The sequence shown here is derived from an EMBL/GenBank/DDBJ whole genome shotgun (WGS) entry which is preliminary data.</text>
</comment>
<dbReference type="Gene3D" id="3.60.10.10">
    <property type="entry name" value="Endonuclease/exonuclease/phosphatase"/>
    <property type="match status" value="1"/>
</dbReference>
<organism evidence="3 4">
    <name type="scientific">Kineococcus glutinatus</name>
    <dbReference type="NCBI Taxonomy" id="1070872"/>
    <lineage>
        <taxon>Bacteria</taxon>
        <taxon>Bacillati</taxon>
        <taxon>Actinomycetota</taxon>
        <taxon>Actinomycetes</taxon>
        <taxon>Kineosporiales</taxon>
        <taxon>Kineosporiaceae</taxon>
        <taxon>Kineococcus</taxon>
    </lineage>
</organism>
<evidence type="ECO:0000313" key="3">
    <source>
        <dbReference type="EMBL" id="GAA4987552.1"/>
    </source>
</evidence>
<reference evidence="4" key="1">
    <citation type="journal article" date="2019" name="Int. J. Syst. Evol. Microbiol.">
        <title>The Global Catalogue of Microorganisms (GCM) 10K type strain sequencing project: providing services to taxonomists for standard genome sequencing and annotation.</title>
        <authorList>
            <consortium name="The Broad Institute Genomics Platform"/>
            <consortium name="The Broad Institute Genome Sequencing Center for Infectious Disease"/>
            <person name="Wu L."/>
            <person name="Ma J."/>
        </authorList>
    </citation>
    <scope>NUCLEOTIDE SEQUENCE [LARGE SCALE GENOMIC DNA]</scope>
    <source>
        <strain evidence="4">JCM 18126</strain>
    </source>
</reference>
<keyword evidence="3" id="KW-0378">Hydrolase</keyword>
<gene>
    <name evidence="3" type="ORF">GCM10023225_26880</name>
</gene>
<dbReference type="InterPro" id="IPR005135">
    <property type="entry name" value="Endo/exonuclease/phosphatase"/>
</dbReference>
<dbReference type="PANTHER" id="PTHR42834:SF1">
    <property type="entry name" value="ENDONUCLEASE_EXONUCLEASE_PHOSPHATASE FAMILY PROTEIN (AFU_ORTHOLOGUE AFUA_3G09210)"/>
    <property type="match status" value="1"/>
</dbReference>
<dbReference type="EMBL" id="BAABIL010000442">
    <property type="protein sequence ID" value="GAA4987552.1"/>
    <property type="molecule type" value="Genomic_DNA"/>
</dbReference>
<dbReference type="Proteomes" id="UP001501195">
    <property type="component" value="Unassembled WGS sequence"/>
</dbReference>
<evidence type="ECO:0000313" key="4">
    <source>
        <dbReference type="Proteomes" id="UP001501195"/>
    </source>
</evidence>
<proteinExistence type="predicted"/>
<keyword evidence="3" id="KW-0255">Endonuclease</keyword>
<feature type="region of interest" description="Disordered" evidence="1">
    <location>
        <begin position="376"/>
        <end position="397"/>
    </location>
</feature>
<feature type="compositionally biased region" description="Gly residues" evidence="1">
    <location>
        <begin position="377"/>
        <end position="397"/>
    </location>
</feature>
<dbReference type="RefSeq" id="WP_345713138.1">
    <property type="nucleotide sequence ID" value="NZ_BAABIL010000442.1"/>
</dbReference>
<name>A0ABP9I550_9ACTN</name>
<dbReference type="GO" id="GO:0004519">
    <property type="term" value="F:endonuclease activity"/>
    <property type="evidence" value="ECO:0007669"/>
    <property type="project" value="UniProtKB-KW"/>
</dbReference>
<evidence type="ECO:0000256" key="1">
    <source>
        <dbReference type="SAM" id="MobiDB-lite"/>
    </source>
</evidence>
<keyword evidence="4" id="KW-1185">Reference proteome</keyword>
<sequence>MADERGPRRGYRVATFNVENLLHPGVHFAGRGDEAPYTPELFADKVRWIASLLDEGRVDLVGFQELFSATALREVVAASRRLRGASVLTPGITGGENLHTRADGGVEASGPHVGLVTRFPVLSCDSVEEFPPGPGVALHLGRAAGDGAVTRFQRPVLRARVVLPGEVPATVLVAHLKSKRPVHLTGEDVEDPVVQAAGRVRALLVRAAEAVALRALVVALLDGGRAGPGAGPAGGPVILLGDLNDDLAAVTTRLVAGEEPPHHLPAERREHVAGALLHSAHDLQELRNYRDVSYTHVHQGRFQLLDHVFVSRHFVAPFPGRVGEVVSTRVFNDHLVDARWAVDEARPAVEVGGELRRLPSARADHGMAVTEILVRGDGAGGADEPGGAGGRGSAAGP</sequence>
<dbReference type="Pfam" id="PF03372">
    <property type="entry name" value="Exo_endo_phos"/>
    <property type="match status" value="1"/>
</dbReference>
<accession>A0ABP9I550</accession>
<keyword evidence="3" id="KW-0540">Nuclease</keyword>
<feature type="domain" description="Endonuclease/exonuclease/phosphatase" evidence="2">
    <location>
        <begin position="14"/>
        <end position="323"/>
    </location>
</feature>
<protein>
    <submittedName>
        <fullName evidence="3">Endonuclease/exonuclease/phosphatase family protein</fullName>
    </submittedName>
</protein>
<evidence type="ECO:0000259" key="2">
    <source>
        <dbReference type="Pfam" id="PF03372"/>
    </source>
</evidence>